<dbReference type="EMBL" id="LR796701">
    <property type="protein sequence ID" value="CAB4160575.1"/>
    <property type="molecule type" value="Genomic_DNA"/>
</dbReference>
<dbReference type="EMBL" id="LR796796">
    <property type="protein sequence ID" value="CAB4166001.1"/>
    <property type="molecule type" value="Genomic_DNA"/>
</dbReference>
<gene>
    <name evidence="1" type="ORF">UFOVP322_8</name>
    <name evidence="2" type="ORF">UFOVP771_6</name>
    <name evidence="3" type="ORF">UFOVP850_6</name>
</gene>
<accession>A0A6J5LVE9</accession>
<organism evidence="1">
    <name type="scientific">uncultured Caudovirales phage</name>
    <dbReference type="NCBI Taxonomy" id="2100421"/>
    <lineage>
        <taxon>Viruses</taxon>
        <taxon>Duplodnaviria</taxon>
        <taxon>Heunggongvirae</taxon>
        <taxon>Uroviricota</taxon>
        <taxon>Caudoviricetes</taxon>
        <taxon>Peduoviridae</taxon>
        <taxon>Maltschvirus</taxon>
        <taxon>Maltschvirus maltsch</taxon>
    </lineage>
</organism>
<protein>
    <recommendedName>
        <fullName evidence="4">Tip attachment protein J</fullName>
    </recommendedName>
</protein>
<name>A0A6J5LVE9_9CAUD</name>
<proteinExistence type="predicted"/>
<evidence type="ECO:0000313" key="2">
    <source>
        <dbReference type="EMBL" id="CAB4160575.1"/>
    </source>
</evidence>
<evidence type="ECO:0000313" key="1">
    <source>
        <dbReference type="EMBL" id="CAB4137063.1"/>
    </source>
</evidence>
<evidence type="ECO:0008006" key="4">
    <source>
        <dbReference type="Google" id="ProtNLM"/>
    </source>
</evidence>
<reference evidence="1" key="1">
    <citation type="submission" date="2020-04" db="EMBL/GenBank/DDBJ databases">
        <authorList>
            <person name="Chiriac C."/>
            <person name="Salcher M."/>
            <person name="Ghai R."/>
            <person name="Kavagutti S V."/>
        </authorList>
    </citation>
    <scope>NUCLEOTIDE SEQUENCE</scope>
</reference>
<dbReference type="EMBL" id="LR796330">
    <property type="protein sequence ID" value="CAB4137063.1"/>
    <property type="molecule type" value="Genomic_DNA"/>
</dbReference>
<evidence type="ECO:0000313" key="3">
    <source>
        <dbReference type="EMBL" id="CAB4166001.1"/>
    </source>
</evidence>
<sequence length="1397" mass="148813">MSFLDGILSVGKSAVKFISGSSILSGLARTAILGLAVRKLSQNALKGSDAGSQPNIDAGVRLQVKPDASAKIPVLYGGAFFGGNVSDAALANANKTMWYSLVLCEKTGTVYSTGSSSSYTLNNVYWNNQRIIFNADGVTVNYTVDSSGIIDRNLSGLVKVYFYAGGRTAGQVPSGYTGTVPNAETLFPNWTSGTHAMNNLVFAIVRVDYNREKGVTGLGNMLFQVTNSMLYPGDVLYDYLTNTTYGAGITGSDILTADITALNTYSQDSVAYDSPTGAATLADRYQINGLIDTDNPVLENAEKILSAAASWLSYDAHDGKWGIVINKSASSVASFNDTNILGTISISGTGLQDLYNSTKVEFPHRELRDSADFYNIAVPTSSIPADWTPFSRNANEEDKVLPLSYDIINEPIQAQMLGLIELKQSRLDKVIQFQTDFSYYNLKAGDIIDVTNTRFGFSSSLFRIITINEVQDEGGALIMEITALQYNTNVYSIADLYRFVRTTADGIVSIGSIGQPGTPVVTKIEQDSRPRTEITSTAPTGVVEGMEFWITTDTGIVDDSLRSYTLVGVKKPVGGGVFTSGTSVLLEYVPNAGNFYVKTRGFNAQTVGSFSAVSGLVEFAPVQTTDAITPNTDLLNSTGGLLGALALIDLLTKVSELFPSGSGSKSLFDRIFEVFSDETGVDLVGQASGGSLVVDAAIETKADGASLGATTNSYDFIGPIEASGSSDIEVKLTDGVKNKDVLAWNKDEQKWQPISDCIECDFENLPPADGPTEPCKITLSTTFPSNNFNGTNTSTLCPPSTSVPFIGSYFAKFQILPGRKAVKPALASTISPTTAYQYTIAKAGNTDFSWWGAPNNTVGTKWFATSTSSNFPNGKTVKEITVGKRYKILTLKKNTDTSTTEEVKAAWEAVGWTGATANSNPVVNDEFTATAVGTGTGTVGFVAGTGWVYGQGVAETAISLVAPLAKGAGSFKLYGTDGVLEQTLPVASCVVWNDVIELPFKPRSPGKDYYIVWDEGVVTNCSCENIAVDNATTWTFTTSEIPVDPYLLSSISPTFIASTGETSDQFVRSRLDYSVSPTRELCASSQKLIFTFSGKVIKGTGSVTIKDRLAGTTVATLGVASATLTYTTNPTTGAVISTKVDFGTIPTLTQDKFFDVTAPLGLLVTESVAGTSTYCDVTTLTPAPPQRQSRAKTWGLKTTGPLKIVKVEYCANPDGGATKRANIRITFNKPIKVKSSSPAEITIYENGSVFQKIDLRGTYANKKYGDIYDAVSSAADNPDTGNVETASNRVVVVNPTKMFKGGSNYYINFGSGVIIDSGCEIDFPAVTDATTIAWRTDGVTPIPPQGLTYGSVKLIYKVDRKVVAGYGKVNIVTPAGKLKTQVDAKDIAVKLSHNTPL</sequence>